<reference evidence="8" key="1">
    <citation type="submission" date="2016-10" db="EMBL/GenBank/DDBJ databases">
        <authorList>
            <person name="Varghese N."/>
            <person name="Submissions S."/>
        </authorList>
    </citation>
    <scope>NUCLEOTIDE SEQUENCE [LARGE SCALE GENOMIC DNA]</scope>
    <source>
        <strain evidence="8">DSM 17465</strain>
    </source>
</reference>
<dbReference type="Gene3D" id="3.40.190.10">
    <property type="entry name" value="Periplasmic binding protein-like II"/>
    <property type="match status" value="2"/>
</dbReference>
<protein>
    <submittedName>
        <fullName evidence="7">Transcriptional regulator, LysR family</fullName>
    </submittedName>
</protein>
<dbReference type="InterPro" id="IPR036388">
    <property type="entry name" value="WH-like_DNA-bd_sf"/>
</dbReference>
<dbReference type="Proteomes" id="UP000183371">
    <property type="component" value="Unassembled WGS sequence"/>
</dbReference>
<dbReference type="PANTHER" id="PTHR30118:SF15">
    <property type="entry name" value="TRANSCRIPTIONAL REGULATORY PROTEIN"/>
    <property type="match status" value="1"/>
</dbReference>
<dbReference type="InterPro" id="IPR005119">
    <property type="entry name" value="LysR_subst-bd"/>
</dbReference>
<dbReference type="PRINTS" id="PR00039">
    <property type="entry name" value="HTHLYSR"/>
</dbReference>
<evidence type="ECO:0000256" key="2">
    <source>
        <dbReference type="ARBA" id="ARBA00022458"/>
    </source>
</evidence>
<organism evidence="7 8">
    <name type="scientific">Pseudovibrio denitrificans</name>
    <dbReference type="NCBI Taxonomy" id="258256"/>
    <lineage>
        <taxon>Bacteria</taxon>
        <taxon>Pseudomonadati</taxon>
        <taxon>Pseudomonadota</taxon>
        <taxon>Alphaproteobacteria</taxon>
        <taxon>Hyphomicrobiales</taxon>
        <taxon>Stappiaceae</taxon>
        <taxon>Pseudovibrio</taxon>
    </lineage>
</organism>
<evidence type="ECO:0000256" key="5">
    <source>
        <dbReference type="ARBA" id="ARBA00023163"/>
    </source>
</evidence>
<evidence type="ECO:0000256" key="4">
    <source>
        <dbReference type="ARBA" id="ARBA00023125"/>
    </source>
</evidence>
<dbReference type="InterPro" id="IPR036390">
    <property type="entry name" value="WH_DNA-bd_sf"/>
</dbReference>
<keyword evidence="5" id="KW-0804">Transcription</keyword>
<evidence type="ECO:0000313" key="7">
    <source>
        <dbReference type="EMBL" id="SFT83407.1"/>
    </source>
</evidence>
<keyword evidence="8" id="KW-1185">Reference proteome</keyword>
<keyword evidence="2" id="KW-0536">Nodulation</keyword>
<dbReference type="GO" id="GO:0003700">
    <property type="term" value="F:DNA-binding transcription factor activity"/>
    <property type="evidence" value="ECO:0007669"/>
    <property type="project" value="InterPro"/>
</dbReference>
<dbReference type="PANTHER" id="PTHR30118">
    <property type="entry name" value="HTH-TYPE TRANSCRIPTIONAL REGULATOR LEUO-RELATED"/>
    <property type="match status" value="1"/>
</dbReference>
<dbReference type="Pfam" id="PF00126">
    <property type="entry name" value="HTH_1"/>
    <property type="match status" value="1"/>
</dbReference>
<evidence type="ECO:0000313" key="8">
    <source>
        <dbReference type="Proteomes" id="UP000183371"/>
    </source>
</evidence>
<dbReference type="EMBL" id="FPBD01000003">
    <property type="protein sequence ID" value="SFT83407.1"/>
    <property type="molecule type" value="Genomic_DNA"/>
</dbReference>
<dbReference type="InterPro" id="IPR050389">
    <property type="entry name" value="LysR-type_TF"/>
</dbReference>
<evidence type="ECO:0000259" key="6">
    <source>
        <dbReference type="PROSITE" id="PS50931"/>
    </source>
</evidence>
<dbReference type="Pfam" id="PF03466">
    <property type="entry name" value="LysR_substrate"/>
    <property type="match status" value="1"/>
</dbReference>
<accession>A0A1I7B8D0</accession>
<dbReference type="InterPro" id="IPR000847">
    <property type="entry name" value="LysR_HTH_N"/>
</dbReference>
<name>A0A1I7B8D0_9HYPH</name>
<evidence type="ECO:0000256" key="3">
    <source>
        <dbReference type="ARBA" id="ARBA00023015"/>
    </source>
</evidence>
<proteinExistence type="inferred from homology"/>
<dbReference type="CDD" id="cd08417">
    <property type="entry name" value="PBP2_Nitroaromatics_like"/>
    <property type="match status" value="1"/>
</dbReference>
<feature type="domain" description="HTH lysR-type" evidence="6">
    <location>
        <begin position="6"/>
        <end position="63"/>
    </location>
</feature>
<dbReference type="GO" id="GO:0003677">
    <property type="term" value="F:DNA binding"/>
    <property type="evidence" value="ECO:0007669"/>
    <property type="project" value="UniProtKB-KW"/>
</dbReference>
<dbReference type="SUPFAM" id="SSF53850">
    <property type="entry name" value="Periplasmic binding protein-like II"/>
    <property type="match status" value="1"/>
</dbReference>
<keyword evidence="4" id="KW-0238">DNA-binding</keyword>
<keyword evidence="3" id="KW-0805">Transcription regulation</keyword>
<evidence type="ECO:0000256" key="1">
    <source>
        <dbReference type="ARBA" id="ARBA00009437"/>
    </source>
</evidence>
<gene>
    <name evidence="7" type="ORF">SAMN05444141_103754</name>
</gene>
<dbReference type="PROSITE" id="PS50931">
    <property type="entry name" value="HTH_LYSR"/>
    <property type="match status" value="1"/>
</dbReference>
<dbReference type="Gene3D" id="1.10.10.10">
    <property type="entry name" value="Winged helix-like DNA-binding domain superfamily/Winged helix DNA-binding domain"/>
    <property type="match status" value="1"/>
</dbReference>
<comment type="similarity">
    <text evidence="1">Belongs to the LysR transcriptional regulatory family.</text>
</comment>
<sequence length="298" mass="33492">MNLSSMDLNLLLVFEAVYSERNLTRASKRLNLTQPAVSNALRRLRDTFQDPLFIRTADGMVPTDLAEQLAGRVLDALEMLRSFESRESFDPAGLTRDFRISISDYNGMLVLPRLLKALAEQAPGVSITTSQIQRAHVSEHLSTGQVDLVLAPKQDVANLSYEPLYADDYVGVASAHYGPEGGQMSLEEYCQREHLLFSLEGYGRSTVDVALSKLGKKRKVVLRSSHVHTIPHVLEGSAFIATLPRLITLDYLKRFELTSFGLPFELQGHEVGLHWHARQHHDPAHEWLRGLIKELFAH</sequence>
<dbReference type="InterPro" id="IPR037402">
    <property type="entry name" value="YidZ_PBP2"/>
</dbReference>
<dbReference type="SUPFAM" id="SSF46785">
    <property type="entry name" value="Winged helix' DNA-binding domain"/>
    <property type="match status" value="1"/>
</dbReference>
<dbReference type="AlphaFoldDB" id="A0A1I7B8D0"/>